<reference evidence="1 2" key="1">
    <citation type="submission" date="2013-08" db="EMBL/GenBank/DDBJ databases">
        <authorList>
            <person name="Weinstock G."/>
            <person name="Sodergren E."/>
            <person name="Wylie T."/>
            <person name="Fulton L."/>
            <person name="Fulton R."/>
            <person name="Fronick C."/>
            <person name="O'Laughlin M."/>
            <person name="Godfrey J."/>
            <person name="Miner T."/>
            <person name="Herter B."/>
            <person name="Appelbaum E."/>
            <person name="Cordes M."/>
            <person name="Lek S."/>
            <person name="Wollam A."/>
            <person name="Pepin K.H."/>
            <person name="Palsikar V.B."/>
            <person name="Mitreva M."/>
            <person name="Wilson R.K."/>
        </authorList>
    </citation>
    <scope>NUCLEOTIDE SEQUENCE [LARGE SCALE GENOMIC DNA]</scope>
    <source>
        <strain evidence="1 2">F0542</strain>
    </source>
</reference>
<keyword evidence="2" id="KW-1185">Reference proteome</keyword>
<protein>
    <submittedName>
        <fullName evidence="1">Uncharacterized protein</fullName>
    </submittedName>
</protein>
<dbReference type="HOGENOM" id="CLU_2912030_0_0_11"/>
<dbReference type="EMBL" id="AWSE01000229">
    <property type="protein sequence ID" value="ERH22057.1"/>
    <property type="molecule type" value="Genomic_DNA"/>
</dbReference>
<organism evidence="1 2">
    <name type="scientific">Actinomyces johnsonii F0542</name>
    <dbReference type="NCBI Taxonomy" id="1321818"/>
    <lineage>
        <taxon>Bacteria</taxon>
        <taxon>Bacillati</taxon>
        <taxon>Actinomycetota</taxon>
        <taxon>Actinomycetes</taxon>
        <taxon>Actinomycetales</taxon>
        <taxon>Actinomycetaceae</taxon>
        <taxon>Actinomyces</taxon>
    </lineage>
</organism>
<accession>U1RUE8</accession>
<proteinExistence type="predicted"/>
<dbReference type="Proteomes" id="UP000016536">
    <property type="component" value="Unassembled WGS sequence"/>
</dbReference>
<name>U1RUE8_9ACTO</name>
<comment type="caution">
    <text evidence="1">The sequence shown here is derived from an EMBL/GenBank/DDBJ whole genome shotgun (WGS) entry which is preliminary data.</text>
</comment>
<dbReference type="AlphaFoldDB" id="U1RUE8"/>
<evidence type="ECO:0000313" key="1">
    <source>
        <dbReference type="EMBL" id="ERH22057.1"/>
    </source>
</evidence>
<gene>
    <name evidence="1" type="ORF">HMPREF1979_02973</name>
</gene>
<sequence length="61" mass="7022">MVCFLTSEESRTALASCRAAWRTPSGYDRAGRHKNRFDIRFRAPVSCPIRRRPVRTLVLDA</sequence>
<evidence type="ECO:0000313" key="2">
    <source>
        <dbReference type="Proteomes" id="UP000016536"/>
    </source>
</evidence>